<sequence length="69" mass="7923">MFWTDWGRYPRIESASMDGTLRKVIISEKIYWPNGLTIDYPTQSASILLMLILITLTIVTTMEITGSRL</sequence>
<feature type="repeat" description="LDL-receptor class B" evidence="1">
    <location>
        <begin position="1"/>
        <end position="42"/>
    </location>
</feature>
<dbReference type="InterPro" id="IPR000033">
    <property type="entry name" value="LDLR_classB_rpt"/>
</dbReference>
<dbReference type="Proteomes" id="UP001162483">
    <property type="component" value="Unassembled WGS sequence"/>
</dbReference>
<dbReference type="PANTHER" id="PTHR46513:SF13">
    <property type="entry name" value="EGF-LIKE DOMAIN-CONTAINING PROTEIN"/>
    <property type="match status" value="1"/>
</dbReference>
<evidence type="ECO:0000313" key="3">
    <source>
        <dbReference type="EMBL" id="CAI9624722.1"/>
    </source>
</evidence>
<accession>A0ABN9HV78</accession>
<keyword evidence="2" id="KW-0812">Transmembrane</keyword>
<dbReference type="Gene3D" id="2.120.10.30">
    <property type="entry name" value="TolB, C-terminal domain"/>
    <property type="match status" value="1"/>
</dbReference>
<evidence type="ECO:0000256" key="2">
    <source>
        <dbReference type="SAM" id="Phobius"/>
    </source>
</evidence>
<reference evidence="3" key="1">
    <citation type="submission" date="2023-05" db="EMBL/GenBank/DDBJ databases">
        <authorList>
            <person name="Stuckert A."/>
        </authorList>
    </citation>
    <scope>NUCLEOTIDE SEQUENCE</scope>
</reference>
<feature type="transmembrane region" description="Helical" evidence="2">
    <location>
        <begin position="45"/>
        <end position="64"/>
    </location>
</feature>
<evidence type="ECO:0000313" key="4">
    <source>
        <dbReference type="Proteomes" id="UP001162483"/>
    </source>
</evidence>
<keyword evidence="2" id="KW-0472">Membrane</keyword>
<dbReference type="InterPro" id="IPR011042">
    <property type="entry name" value="6-blade_b-propeller_TolB-like"/>
</dbReference>
<proteinExistence type="predicted"/>
<organism evidence="3 4">
    <name type="scientific">Staurois parvus</name>
    <dbReference type="NCBI Taxonomy" id="386267"/>
    <lineage>
        <taxon>Eukaryota</taxon>
        <taxon>Metazoa</taxon>
        <taxon>Chordata</taxon>
        <taxon>Craniata</taxon>
        <taxon>Vertebrata</taxon>
        <taxon>Euteleostomi</taxon>
        <taxon>Amphibia</taxon>
        <taxon>Batrachia</taxon>
        <taxon>Anura</taxon>
        <taxon>Neobatrachia</taxon>
        <taxon>Ranoidea</taxon>
        <taxon>Ranidae</taxon>
        <taxon>Staurois</taxon>
    </lineage>
</organism>
<gene>
    <name evidence="3" type="ORF">SPARVUS_LOCUS16744707</name>
</gene>
<evidence type="ECO:0000256" key="1">
    <source>
        <dbReference type="PROSITE-ProRule" id="PRU00461"/>
    </source>
</evidence>
<keyword evidence="4" id="KW-1185">Reference proteome</keyword>
<dbReference type="InterPro" id="IPR050778">
    <property type="entry name" value="Cueball_EGF_LRP_Nidogen"/>
</dbReference>
<protein>
    <submittedName>
        <fullName evidence="3">Uncharacterized protein</fullName>
    </submittedName>
</protein>
<keyword evidence="2" id="KW-1133">Transmembrane helix</keyword>
<dbReference type="PANTHER" id="PTHR46513">
    <property type="entry name" value="VITELLOGENIN RECEPTOR-LIKE PROTEIN-RELATED-RELATED"/>
    <property type="match status" value="1"/>
</dbReference>
<name>A0ABN9HV78_9NEOB</name>
<dbReference type="PROSITE" id="PS51120">
    <property type="entry name" value="LDLRB"/>
    <property type="match status" value="1"/>
</dbReference>
<dbReference type="Pfam" id="PF00058">
    <property type="entry name" value="Ldl_recept_b"/>
    <property type="match status" value="1"/>
</dbReference>
<comment type="caution">
    <text evidence="3">The sequence shown here is derived from an EMBL/GenBank/DDBJ whole genome shotgun (WGS) entry which is preliminary data.</text>
</comment>
<dbReference type="EMBL" id="CATNWA010021995">
    <property type="protein sequence ID" value="CAI9624722.1"/>
    <property type="molecule type" value="Genomic_DNA"/>
</dbReference>
<dbReference type="SUPFAM" id="SSF63825">
    <property type="entry name" value="YWTD domain"/>
    <property type="match status" value="1"/>
</dbReference>